<dbReference type="GO" id="GO:0006357">
    <property type="term" value="P:regulation of transcription by RNA polymerase II"/>
    <property type="evidence" value="ECO:0007669"/>
    <property type="project" value="TreeGrafter"/>
</dbReference>
<evidence type="ECO:0000259" key="10">
    <source>
        <dbReference type="PROSITE" id="PS50157"/>
    </source>
</evidence>
<keyword evidence="6" id="KW-0804">Transcription</keyword>
<dbReference type="GO" id="GO:0005634">
    <property type="term" value="C:nucleus"/>
    <property type="evidence" value="ECO:0007669"/>
    <property type="project" value="UniProtKB-SubCell"/>
</dbReference>
<keyword evidence="2" id="KW-0479">Metal-binding</keyword>
<evidence type="ECO:0000256" key="6">
    <source>
        <dbReference type="ARBA" id="ARBA00023163"/>
    </source>
</evidence>
<proteinExistence type="predicted"/>
<keyword evidence="5" id="KW-0805">Transcription regulation</keyword>
<reference evidence="12" key="1">
    <citation type="journal article" date="2023" name="Commun. Biol.">
        <title>Genome analysis of Parmales, the sister group of diatoms, reveals the evolutionary specialization of diatoms from phago-mixotrophs to photoautotrophs.</title>
        <authorList>
            <person name="Ban H."/>
            <person name="Sato S."/>
            <person name="Yoshikawa S."/>
            <person name="Yamada K."/>
            <person name="Nakamura Y."/>
            <person name="Ichinomiya M."/>
            <person name="Sato N."/>
            <person name="Blanc-Mathieu R."/>
            <person name="Endo H."/>
            <person name="Kuwata A."/>
            <person name="Ogata H."/>
        </authorList>
    </citation>
    <scope>NUCLEOTIDE SEQUENCE [LARGE SCALE GENOMIC DNA]</scope>
</reference>
<comment type="subcellular location">
    <subcellularLocation>
        <location evidence="1">Nucleus</location>
    </subcellularLocation>
</comment>
<comment type="caution">
    <text evidence="11">The sequence shown here is derived from an EMBL/GenBank/DDBJ whole genome shotgun (WGS) entry which is preliminary data.</text>
</comment>
<name>A0A9W6ZTY9_9STRA</name>
<keyword evidence="7" id="KW-0539">Nucleus</keyword>
<evidence type="ECO:0000256" key="4">
    <source>
        <dbReference type="ARBA" id="ARBA00022833"/>
    </source>
</evidence>
<feature type="domain" description="C2H2-type" evidence="10">
    <location>
        <begin position="188"/>
        <end position="218"/>
    </location>
</feature>
<dbReference type="InterPro" id="IPR051061">
    <property type="entry name" value="Zinc_finger_trans_reg"/>
</dbReference>
<evidence type="ECO:0000256" key="3">
    <source>
        <dbReference type="ARBA" id="ARBA00022771"/>
    </source>
</evidence>
<dbReference type="PROSITE" id="PS50157">
    <property type="entry name" value="ZINC_FINGER_C2H2_2"/>
    <property type="match status" value="1"/>
</dbReference>
<evidence type="ECO:0000256" key="7">
    <source>
        <dbReference type="ARBA" id="ARBA00023242"/>
    </source>
</evidence>
<evidence type="ECO:0000313" key="12">
    <source>
        <dbReference type="Proteomes" id="UP001162640"/>
    </source>
</evidence>
<evidence type="ECO:0000256" key="9">
    <source>
        <dbReference type="SAM" id="MobiDB-lite"/>
    </source>
</evidence>
<evidence type="ECO:0000256" key="1">
    <source>
        <dbReference type="ARBA" id="ARBA00004123"/>
    </source>
</evidence>
<dbReference type="PANTHER" id="PTHR46179:SF13">
    <property type="entry name" value="C2H2-TYPE DOMAIN-CONTAINING PROTEIN"/>
    <property type="match status" value="1"/>
</dbReference>
<keyword evidence="4" id="KW-0862">Zinc</keyword>
<protein>
    <recommendedName>
        <fullName evidence="10">C2H2-type domain-containing protein</fullName>
    </recommendedName>
</protein>
<evidence type="ECO:0000256" key="8">
    <source>
        <dbReference type="PROSITE-ProRule" id="PRU00042"/>
    </source>
</evidence>
<accession>A0A9W6ZTY9</accession>
<feature type="compositionally biased region" description="Basic and acidic residues" evidence="9">
    <location>
        <begin position="211"/>
        <end position="228"/>
    </location>
</feature>
<dbReference type="SMART" id="SM00355">
    <property type="entry name" value="ZnF_C2H2"/>
    <property type="match status" value="9"/>
</dbReference>
<dbReference type="GO" id="GO:0008270">
    <property type="term" value="F:zinc ion binding"/>
    <property type="evidence" value="ECO:0007669"/>
    <property type="project" value="UniProtKB-KW"/>
</dbReference>
<dbReference type="PANTHER" id="PTHR46179">
    <property type="entry name" value="ZINC FINGER PROTEIN"/>
    <property type="match status" value="1"/>
</dbReference>
<evidence type="ECO:0000256" key="5">
    <source>
        <dbReference type="ARBA" id="ARBA00023015"/>
    </source>
</evidence>
<organism evidence="11 12">
    <name type="scientific">Triparma laevis f. inornata</name>
    <dbReference type="NCBI Taxonomy" id="1714386"/>
    <lineage>
        <taxon>Eukaryota</taxon>
        <taxon>Sar</taxon>
        <taxon>Stramenopiles</taxon>
        <taxon>Ochrophyta</taxon>
        <taxon>Bolidophyceae</taxon>
        <taxon>Parmales</taxon>
        <taxon>Triparmaceae</taxon>
        <taxon>Triparma</taxon>
    </lineage>
</organism>
<dbReference type="Proteomes" id="UP001162640">
    <property type="component" value="Unassembled WGS sequence"/>
</dbReference>
<evidence type="ECO:0000256" key="2">
    <source>
        <dbReference type="ARBA" id="ARBA00022723"/>
    </source>
</evidence>
<dbReference type="InterPro" id="IPR013087">
    <property type="entry name" value="Znf_C2H2_type"/>
</dbReference>
<sequence length="428" mass="48879">MFNMASPPLGDTPLPLSLFFENTRLDTDSLFIRPKRSHLFSNLPRDKLGRIIRDCPIIGCGYKADISSMKSHKAAKHNIGVVWHKCDIKGCDFQSKQAGNVKTHKANVHDINVTWHHCPQPNCEFKAKQKEKVKFHLANIHSIGVTWHPCPIISCEFKAKRVCDLKMHRQKVHERPPPPLYSDPADLILCPVPGCDYKAKQPQHLERHRYYTHNPDRPKLPPRPKDPNPKPPNQTWYCNLGEGDCDFKTSREGELTKHKQNIHGVKVVKWHHCNIPNCAYKAKKLCVVKTHKQFKHSINVKWFPCDQVNCVYRAKQSGDLKQHKRDIHNIGVIWCSCLAPGCNFKGKTKRHLDKHMFTCHTVSFPPHPNNIEKLGGGFETTPPPTPSALEPPMKDQVFEDVFNHQIFEEEVMKGVGAVHALQALKANS</sequence>
<dbReference type="EMBL" id="BLQM01000052">
    <property type="protein sequence ID" value="GMH56655.1"/>
    <property type="molecule type" value="Genomic_DNA"/>
</dbReference>
<feature type="region of interest" description="Disordered" evidence="9">
    <location>
        <begin position="211"/>
        <end position="233"/>
    </location>
</feature>
<dbReference type="AlphaFoldDB" id="A0A9W6ZTY9"/>
<gene>
    <name evidence="11" type="ORF">TL16_g02187</name>
</gene>
<keyword evidence="3 8" id="KW-0863">Zinc-finger</keyword>
<evidence type="ECO:0000313" key="11">
    <source>
        <dbReference type="EMBL" id="GMH56655.1"/>
    </source>
</evidence>